<dbReference type="OrthoDB" id="2630463at2"/>
<sequence>MFPVLGLQYTRVDAEFLDCVSDNLAVLLDFRQVADLRSPFACEWHFEFRDSWTEAMPLLARRSVEERIQAFTGRRVERTALAPHSYREELAACLARGEPALLLGDAYYMPWLPYFGREHQEHSFVIDGIDPSGALLHIVDAYENQTEWGGVKPLATYVPAAALERIVWGLANSNAGTLLTLSEPDVGWREPDLGALLRGNAEAVAASAAAGMYRQFAEYCLARLDSEETAVQLVLACWFATRARSLHRLWLSDLEAQRPELLPSGFAAAFYSEVEAPWRKVSEFAYLMLRRVKLGKTPPATSLALLAETVAPAEARLADALLAHLGQSRVQEVG</sequence>
<proteinExistence type="predicted"/>
<evidence type="ECO:0000313" key="2">
    <source>
        <dbReference type="EMBL" id="TFE90250.1"/>
    </source>
</evidence>
<comment type="caution">
    <text evidence="2">The sequence shown here is derived from an EMBL/GenBank/DDBJ whole genome shotgun (WGS) entry which is preliminary data.</text>
</comment>
<dbReference type="InterPro" id="IPR026935">
    <property type="entry name" value="BtrH_N"/>
</dbReference>
<dbReference type="Proteomes" id="UP000298246">
    <property type="component" value="Unassembled WGS sequence"/>
</dbReference>
<feature type="domain" description="Butirosin biosynthesis protein H N-terminal" evidence="1">
    <location>
        <begin position="45"/>
        <end position="140"/>
    </location>
</feature>
<evidence type="ECO:0000259" key="1">
    <source>
        <dbReference type="Pfam" id="PF14399"/>
    </source>
</evidence>
<dbReference type="EMBL" id="MYFO01000005">
    <property type="protein sequence ID" value="TFE90250.1"/>
    <property type="molecule type" value="Genomic_DNA"/>
</dbReference>
<accession>A0A4Y8Q7K0</accession>
<dbReference type="AlphaFoldDB" id="A0A4Y8Q7K0"/>
<reference evidence="2 3" key="1">
    <citation type="submission" date="2017-03" db="EMBL/GenBank/DDBJ databases">
        <title>Isolation of Levoglucosan Utilizing Bacteria.</title>
        <authorList>
            <person name="Arya A.S."/>
        </authorList>
    </citation>
    <scope>NUCLEOTIDE SEQUENCE [LARGE SCALE GENOMIC DNA]</scope>
    <source>
        <strain evidence="2 3">MEC069</strain>
    </source>
</reference>
<dbReference type="Pfam" id="PF14399">
    <property type="entry name" value="BtrH_N"/>
    <property type="match status" value="1"/>
</dbReference>
<evidence type="ECO:0000313" key="3">
    <source>
        <dbReference type="Proteomes" id="UP000298246"/>
    </source>
</evidence>
<organism evidence="2 3">
    <name type="scientific">Paenibacillus athensensis</name>
    <dbReference type="NCBI Taxonomy" id="1967502"/>
    <lineage>
        <taxon>Bacteria</taxon>
        <taxon>Bacillati</taxon>
        <taxon>Bacillota</taxon>
        <taxon>Bacilli</taxon>
        <taxon>Bacillales</taxon>
        <taxon>Paenibacillaceae</taxon>
        <taxon>Paenibacillus</taxon>
    </lineage>
</organism>
<dbReference type="RefSeq" id="WP_134750814.1">
    <property type="nucleotide sequence ID" value="NZ_MYFO02000001.1"/>
</dbReference>
<gene>
    <name evidence="2" type="ORF">B5M42_06175</name>
</gene>
<name>A0A4Y8Q7K0_9BACL</name>
<protein>
    <recommendedName>
        <fullName evidence="1">Butirosin biosynthesis protein H N-terminal domain-containing protein</fullName>
    </recommendedName>
</protein>
<keyword evidence="3" id="KW-1185">Reference proteome</keyword>